<evidence type="ECO:0000313" key="2">
    <source>
        <dbReference type="Proteomes" id="UP000007599"/>
    </source>
</evidence>
<proteinExistence type="predicted"/>
<evidence type="ECO:0000313" key="1">
    <source>
        <dbReference type="EMBL" id="CCG53270.1"/>
    </source>
</evidence>
<accession>H8XPJ6</accession>
<dbReference type="EMBL" id="HE774682">
    <property type="protein sequence ID" value="CCG53270.1"/>
    <property type="molecule type" value="Genomic_DNA"/>
</dbReference>
<dbReference type="STRING" id="1094466.KQS_06550"/>
<organism evidence="1 2">
    <name type="scientific">Flavobacterium indicum (strain DSM 17447 / CIP 109464 / GPTSA100-9)</name>
    <dbReference type="NCBI Taxonomy" id="1094466"/>
    <lineage>
        <taxon>Bacteria</taxon>
        <taxon>Pseudomonadati</taxon>
        <taxon>Bacteroidota</taxon>
        <taxon>Flavobacteriia</taxon>
        <taxon>Flavobacteriales</taxon>
        <taxon>Flavobacteriaceae</taxon>
        <taxon>Flavobacterium</taxon>
    </lineage>
</organism>
<dbReference type="PATRIC" id="fig|1094466.5.peg.1287"/>
<sequence>MKMNRVIAIIVMMFFFQFGSAQTYKFKTTGFSVSQKKKSGEWTAWTKTQPTELLINLDRSKNRFVVYSEIIQLYNIYKYEDKKETDKETTNRYFCVDNEGLDTVITIVAPKDGSSRKQIYIANEEMMIEYDLVYLGENK</sequence>
<protein>
    <submittedName>
        <fullName evidence="1">Uncharacterized protein</fullName>
    </submittedName>
</protein>
<dbReference type="KEGG" id="fin:KQS_06550"/>
<gene>
    <name evidence="1" type="ordered locus">KQS_06550</name>
</gene>
<reference evidence="1 2" key="1">
    <citation type="journal article" date="2012" name="J. Bacteriol.">
        <title>Complete Genome Sequence of Flavobacterium indicum GPSTA100-9T, Isolated from Warm Spring Water.</title>
        <authorList>
            <person name="Barbier P."/>
            <person name="Houel A."/>
            <person name="Loux V."/>
            <person name="Poulain J."/>
            <person name="Bernardet J.F."/>
            <person name="Touchon M."/>
            <person name="Duchaud E."/>
        </authorList>
    </citation>
    <scope>NUCLEOTIDE SEQUENCE [LARGE SCALE GENOMIC DNA]</scope>
    <source>
        <strain evidence="2">DSM 17447 / CIP 109464 / GPTSA100-9</strain>
    </source>
</reference>
<dbReference type="HOGENOM" id="CLU_1852219_0_0_10"/>
<dbReference type="eggNOG" id="ENOG5033MTB">
    <property type="taxonomic scope" value="Bacteria"/>
</dbReference>
<keyword evidence="2" id="KW-1185">Reference proteome</keyword>
<dbReference type="Proteomes" id="UP000007599">
    <property type="component" value="Chromosome I"/>
</dbReference>
<dbReference type="AlphaFoldDB" id="H8XPJ6"/>
<name>H8XPJ6_FLAIG</name>
<reference evidence="2" key="2">
    <citation type="submission" date="2012-03" db="EMBL/GenBank/DDBJ databases">
        <title>Complete genome sequence of Flavobacterium indicum GPTSA100-9T, isolated from warm spring water.</title>
        <authorList>
            <person name="Barbier P."/>
            <person name="Houel A."/>
            <person name="Loux V."/>
            <person name="Poulain J."/>
            <person name="Bernardet J.-F."/>
            <person name="Touchon M."/>
            <person name="Duchaud E."/>
        </authorList>
    </citation>
    <scope>NUCLEOTIDE SEQUENCE [LARGE SCALE GENOMIC DNA]</scope>
    <source>
        <strain evidence="2">DSM 17447 / CIP 109464 / GPTSA100-9</strain>
    </source>
</reference>